<evidence type="ECO:0000256" key="4">
    <source>
        <dbReference type="ARBA" id="ARBA00023136"/>
    </source>
</evidence>
<comment type="subcellular location">
    <subcellularLocation>
        <location evidence="1">Membrane</location>
        <topology evidence="1">Multi-pass membrane protein</topology>
    </subcellularLocation>
</comment>
<feature type="transmembrane region" description="Helical" evidence="6">
    <location>
        <begin position="538"/>
        <end position="558"/>
    </location>
</feature>
<feature type="transmembrane region" description="Helical" evidence="6">
    <location>
        <begin position="478"/>
        <end position="499"/>
    </location>
</feature>
<name>A0A401SKF8_CHIPU</name>
<keyword evidence="3 6" id="KW-1133">Transmembrane helix</keyword>
<dbReference type="STRING" id="137246.A0A401SKF8"/>
<dbReference type="Proteomes" id="UP000287033">
    <property type="component" value="Unassembled WGS sequence"/>
</dbReference>
<dbReference type="GO" id="GO:0016020">
    <property type="term" value="C:membrane"/>
    <property type="evidence" value="ECO:0007669"/>
    <property type="project" value="UniProtKB-SubCell"/>
</dbReference>
<gene>
    <name evidence="8" type="ORF">chiPu_0009330</name>
</gene>
<feature type="transmembrane region" description="Helical" evidence="6">
    <location>
        <begin position="268"/>
        <end position="291"/>
    </location>
</feature>
<feature type="compositionally biased region" description="Low complexity" evidence="5">
    <location>
        <begin position="9"/>
        <end position="18"/>
    </location>
</feature>
<feature type="transmembrane region" description="Helical" evidence="6">
    <location>
        <begin position="297"/>
        <end position="316"/>
    </location>
</feature>
<feature type="transmembrane region" description="Helical" evidence="6">
    <location>
        <begin position="211"/>
        <end position="231"/>
    </location>
</feature>
<dbReference type="InterPro" id="IPR036259">
    <property type="entry name" value="MFS_trans_sf"/>
</dbReference>
<feature type="transmembrane region" description="Helical" evidence="6">
    <location>
        <begin position="237"/>
        <end position="256"/>
    </location>
</feature>
<keyword evidence="4 6" id="KW-0472">Membrane</keyword>
<evidence type="ECO:0000256" key="5">
    <source>
        <dbReference type="SAM" id="MobiDB-lite"/>
    </source>
</evidence>
<keyword evidence="9" id="KW-1185">Reference proteome</keyword>
<dbReference type="GO" id="GO:0022857">
    <property type="term" value="F:transmembrane transporter activity"/>
    <property type="evidence" value="ECO:0007669"/>
    <property type="project" value="InterPro"/>
</dbReference>
<dbReference type="EMBL" id="BEZZ01000330">
    <property type="protein sequence ID" value="GCC30876.1"/>
    <property type="molecule type" value="Genomic_DNA"/>
</dbReference>
<evidence type="ECO:0000259" key="7">
    <source>
        <dbReference type="PROSITE" id="PS50850"/>
    </source>
</evidence>
<evidence type="ECO:0000256" key="3">
    <source>
        <dbReference type="ARBA" id="ARBA00022989"/>
    </source>
</evidence>
<feature type="domain" description="Major facilitator superfamily (MFS) profile" evidence="7">
    <location>
        <begin position="50"/>
        <end position="562"/>
    </location>
</feature>
<evidence type="ECO:0000313" key="8">
    <source>
        <dbReference type="EMBL" id="GCC30876.1"/>
    </source>
</evidence>
<feature type="transmembrane region" description="Helical" evidence="6">
    <location>
        <begin position="447"/>
        <end position="472"/>
    </location>
</feature>
<evidence type="ECO:0000256" key="2">
    <source>
        <dbReference type="ARBA" id="ARBA00022692"/>
    </source>
</evidence>
<dbReference type="OMA" id="XMSDSVK"/>
<feature type="compositionally biased region" description="Polar residues" evidence="5">
    <location>
        <begin position="604"/>
        <end position="625"/>
    </location>
</feature>
<reference evidence="8 9" key="1">
    <citation type="journal article" date="2018" name="Nat. Ecol. Evol.">
        <title>Shark genomes provide insights into elasmobranch evolution and the origin of vertebrates.</title>
        <authorList>
            <person name="Hara Y"/>
            <person name="Yamaguchi K"/>
            <person name="Onimaru K"/>
            <person name="Kadota M"/>
            <person name="Koyanagi M"/>
            <person name="Keeley SD"/>
            <person name="Tatsumi K"/>
            <person name="Tanaka K"/>
            <person name="Motone F"/>
            <person name="Kageyama Y"/>
            <person name="Nozu R"/>
            <person name="Adachi N"/>
            <person name="Nishimura O"/>
            <person name="Nakagawa R"/>
            <person name="Tanegashima C"/>
            <person name="Kiyatake I"/>
            <person name="Matsumoto R"/>
            <person name="Murakumo K"/>
            <person name="Nishida K"/>
            <person name="Terakita A"/>
            <person name="Kuratani S"/>
            <person name="Sato K"/>
            <person name="Hyodo S Kuraku.S."/>
        </authorList>
    </citation>
    <scope>NUCLEOTIDE SEQUENCE [LARGE SCALE GENOMIC DNA]</scope>
</reference>
<keyword evidence="2 6" id="KW-0812">Transmembrane</keyword>
<feature type="compositionally biased region" description="Low complexity" evidence="5">
    <location>
        <begin position="132"/>
        <end position="142"/>
    </location>
</feature>
<evidence type="ECO:0000313" key="9">
    <source>
        <dbReference type="Proteomes" id="UP000287033"/>
    </source>
</evidence>
<dbReference type="InterPro" id="IPR005828">
    <property type="entry name" value="MFS_sugar_transport-like"/>
</dbReference>
<dbReference type="PANTHER" id="PTHR24064">
    <property type="entry name" value="SOLUTE CARRIER FAMILY 22 MEMBER"/>
    <property type="match status" value="1"/>
</dbReference>
<dbReference type="PROSITE" id="PS50850">
    <property type="entry name" value="MFS"/>
    <property type="match status" value="1"/>
</dbReference>
<feature type="transmembrane region" description="Helical" evidence="6">
    <location>
        <begin position="506"/>
        <end position="526"/>
    </location>
</feature>
<dbReference type="OrthoDB" id="6884957at2759"/>
<dbReference type="Gene3D" id="1.20.1250.20">
    <property type="entry name" value="MFS general substrate transporter like domains"/>
    <property type="match status" value="1"/>
</dbReference>
<feature type="region of interest" description="Disordered" evidence="5">
    <location>
        <begin position="108"/>
        <end position="142"/>
    </location>
</feature>
<dbReference type="InterPro" id="IPR020846">
    <property type="entry name" value="MFS_dom"/>
</dbReference>
<feature type="transmembrane region" description="Helical" evidence="6">
    <location>
        <begin position="180"/>
        <end position="199"/>
    </location>
</feature>
<dbReference type="Pfam" id="PF00083">
    <property type="entry name" value="Sugar_tr"/>
    <property type="match status" value="1"/>
</dbReference>
<dbReference type="SUPFAM" id="SSF103473">
    <property type="entry name" value="MFS general substrate transporter"/>
    <property type="match status" value="1"/>
</dbReference>
<dbReference type="AlphaFoldDB" id="A0A401SKF8"/>
<feature type="region of interest" description="Disordered" evidence="5">
    <location>
        <begin position="587"/>
        <end position="625"/>
    </location>
</feature>
<evidence type="ECO:0000256" key="6">
    <source>
        <dbReference type="SAM" id="Phobius"/>
    </source>
</evidence>
<accession>A0A401SKF8</accession>
<evidence type="ECO:0000256" key="1">
    <source>
        <dbReference type="ARBA" id="ARBA00004141"/>
    </source>
</evidence>
<proteinExistence type="predicted"/>
<feature type="transmembrane region" description="Helical" evidence="6">
    <location>
        <begin position="379"/>
        <end position="398"/>
    </location>
</feature>
<sequence length="625" mass="69092">MAVERNEQQQRQQQQQQQASGGKLPAPRCRDVDGTVLPLLGGLGRYQKKILLLTWIPAVLIGLSRSSDCFFTAEPEILCWENRSSSSRLAGAPGEHAAHALVSANRSGRTLTHSGGGGGGEQTADPSPSPSPSSSWSNSSQSFCANPHRANCKFLKNRGQAGTSQGMSYLQWNLICNSSWKVHIAKFSLLVGLIIGYLVTGSLADWIGRQLVLVLSVMFVLVFGLTVALSVNVTMFSTLRFFEGFCLAGIFLTLYVTRIEISLPRHRFMMTMVANFIAMGGQLLLPGLAALCRDWQILQAIIICPFIFMIPYWCIFPESLRWLLATHQLQAAKELFLEFAHNNKIDAEDDVKEFLPEFDKEPKLRPKKTFIVKLLYTRILWKHILVLCVNSLTGFGIHNCFAKSLMDRDKHHFKNFYTHYYIMEVIGILSCAVMCVLVGLMGRRGTLLLFTILTALASLLQLGLVSYLATYLSNPLSIVFSIVGMFASHSVGNLSIFFCAELTPTVIRGGGLGLVLASAGFGQLTAPIMELHNQQGYFLHHVIFACCTVICIICILLLPESRGQNLPETIDDGDTYTRKPFIPAKKIEQPLLSNNTELKDYSGLNENPNSELTAESPTANGTRSK</sequence>
<comment type="caution">
    <text evidence="8">The sequence shown here is derived from an EMBL/GenBank/DDBJ whole genome shotgun (WGS) entry which is preliminary data.</text>
</comment>
<feature type="region of interest" description="Disordered" evidence="5">
    <location>
        <begin position="1"/>
        <end position="29"/>
    </location>
</feature>
<protein>
    <recommendedName>
        <fullName evidence="7">Major facilitator superfamily (MFS) profile domain-containing protein</fullName>
    </recommendedName>
</protein>
<feature type="transmembrane region" description="Helical" evidence="6">
    <location>
        <begin position="418"/>
        <end position="440"/>
    </location>
</feature>
<organism evidence="8 9">
    <name type="scientific">Chiloscyllium punctatum</name>
    <name type="common">Brownbanded bambooshark</name>
    <name type="synonym">Hemiscyllium punctatum</name>
    <dbReference type="NCBI Taxonomy" id="137246"/>
    <lineage>
        <taxon>Eukaryota</taxon>
        <taxon>Metazoa</taxon>
        <taxon>Chordata</taxon>
        <taxon>Craniata</taxon>
        <taxon>Vertebrata</taxon>
        <taxon>Chondrichthyes</taxon>
        <taxon>Elasmobranchii</taxon>
        <taxon>Galeomorphii</taxon>
        <taxon>Galeoidea</taxon>
        <taxon>Orectolobiformes</taxon>
        <taxon>Hemiscylliidae</taxon>
        <taxon>Chiloscyllium</taxon>
    </lineage>
</organism>